<dbReference type="Gene3D" id="3.40.190.10">
    <property type="entry name" value="Periplasmic binding protein-like II"/>
    <property type="match status" value="2"/>
</dbReference>
<evidence type="ECO:0000313" key="5">
    <source>
        <dbReference type="EMBL" id="MDR0182594.1"/>
    </source>
</evidence>
<keyword evidence="6" id="KW-1185">Reference proteome</keyword>
<proteinExistence type="predicted"/>
<evidence type="ECO:0000256" key="1">
    <source>
        <dbReference type="ARBA" id="ARBA00022729"/>
    </source>
</evidence>
<dbReference type="InterPro" id="IPR024370">
    <property type="entry name" value="PBP_domain"/>
</dbReference>
<dbReference type="PROSITE" id="PS51123">
    <property type="entry name" value="OMPA_2"/>
    <property type="match status" value="1"/>
</dbReference>
<dbReference type="Pfam" id="PF12849">
    <property type="entry name" value="PBP_like_2"/>
    <property type="match status" value="1"/>
</dbReference>
<evidence type="ECO:0000259" key="4">
    <source>
        <dbReference type="PROSITE" id="PS51123"/>
    </source>
</evidence>
<dbReference type="SUPFAM" id="SSF53850">
    <property type="entry name" value="Periplasmic binding protein-like II"/>
    <property type="match status" value="1"/>
</dbReference>
<dbReference type="Gene3D" id="3.30.1330.60">
    <property type="entry name" value="OmpA-like domain"/>
    <property type="match status" value="1"/>
</dbReference>
<dbReference type="PANTHER" id="PTHR30570">
    <property type="entry name" value="PERIPLASMIC PHOSPHATE BINDING COMPONENT OF PHOSPHATE ABC TRANSPORTER"/>
    <property type="match status" value="1"/>
</dbReference>
<sequence length="444" mass="48040">MSRVAGWCVAVWLSMAGASAHAQVDAERVRIHGSQTMAARLVPAVAESWLRDIGYQDIRREQPGPTLTELHAQRDGMPLIVEIQASSSAHGFQDVVDGNAHIAMMTRRPNAAELDAGWQLGDLASHDQEFAMALDGVAVVVHRDNPLAQLGFSQLRRVLSGQVRDWRDLGGRGAIHLHMVAGANSARDLVDERVMQGAPYAPAQMHADGGSLVRALANDPGGIGFVTLRQPWGAGVRPLTLSDGGRAIAPTRLAMQSEDYPLSRRFYLYGSQMMGALSRSFALYTMSRRGQDAVARAGHFAMTLRPGYAPPTLFGPKDYRELVARAMRLPLSLRFNLTGNNESGVAASVYDSRAVRDIERIVAFMQLPVNRGRRLLVVGFADTAGSSVAATMMSNDRADLVAHELMARGLPVLHARGVGAQVPLAAAGSLAARYRNERVEVWVL</sequence>
<comment type="caution">
    <text evidence="5">The sequence shown here is derived from an EMBL/GenBank/DDBJ whole genome shotgun (WGS) entry which is preliminary data.</text>
</comment>
<evidence type="ECO:0000256" key="3">
    <source>
        <dbReference type="SAM" id="SignalP"/>
    </source>
</evidence>
<dbReference type="InterPro" id="IPR036737">
    <property type="entry name" value="OmpA-like_sf"/>
</dbReference>
<evidence type="ECO:0000313" key="6">
    <source>
        <dbReference type="Proteomes" id="UP001233535"/>
    </source>
</evidence>
<dbReference type="RefSeq" id="WP_309261717.1">
    <property type="nucleotide sequence ID" value="NZ_JARUHG010000001.1"/>
</dbReference>
<dbReference type="Proteomes" id="UP001233535">
    <property type="component" value="Unassembled WGS sequence"/>
</dbReference>
<organism evidence="5 6">
    <name type="scientific">Lysobacter arvi</name>
    <dbReference type="NCBI Taxonomy" id="3038776"/>
    <lineage>
        <taxon>Bacteria</taxon>
        <taxon>Pseudomonadati</taxon>
        <taxon>Pseudomonadota</taxon>
        <taxon>Gammaproteobacteria</taxon>
        <taxon>Lysobacterales</taxon>
        <taxon>Lysobacteraceae</taxon>
        <taxon>Lysobacter</taxon>
    </lineage>
</organism>
<protein>
    <submittedName>
        <fullName evidence="5">Substrate-binding domain-containing protein</fullName>
    </submittedName>
</protein>
<accession>A0ABU1CBM7</accession>
<feature type="signal peptide" evidence="3">
    <location>
        <begin position="1"/>
        <end position="22"/>
    </location>
</feature>
<feature type="chain" id="PRO_5045370854" evidence="3">
    <location>
        <begin position="23"/>
        <end position="444"/>
    </location>
</feature>
<dbReference type="PANTHER" id="PTHR30570:SF1">
    <property type="entry name" value="PHOSPHATE-BINDING PROTEIN PSTS"/>
    <property type="match status" value="1"/>
</dbReference>
<dbReference type="InterPro" id="IPR050811">
    <property type="entry name" value="Phosphate_ABC_transporter"/>
</dbReference>
<dbReference type="Pfam" id="PF00691">
    <property type="entry name" value="OmpA"/>
    <property type="match status" value="1"/>
</dbReference>
<dbReference type="EMBL" id="JARUHG010000001">
    <property type="protein sequence ID" value="MDR0182594.1"/>
    <property type="molecule type" value="Genomic_DNA"/>
</dbReference>
<evidence type="ECO:0000256" key="2">
    <source>
        <dbReference type="PROSITE-ProRule" id="PRU00473"/>
    </source>
</evidence>
<feature type="domain" description="OmpA-like" evidence="4">
    <location>
        <begin position="325"/>
        <end position="444"/>
    </location>
</feature>
<gene>
    <name evidence="5" type="ORF">P8609_06365</name>
</gene>
<dbReference type="InterPro" id="IPR006665">
    <property type="entry name" value="OmpA-like"/>
</dbReference>
<name>A0ABU1CBM7_9GAMM</name>
<keyword evidence="2" id="KW-0472">Membrane</keyword>
<keyword evidence="1 3" id="KW-0732">Signal</keyword>
<dbReference type="SUPFAM" id="SSF103088">
    <property type="entry name" value="OmpA-like"/>
    <property type="match status" value="1"/>
</dbReference>
<reference evidence="5 6" key="1">
    <citation type="submission" date="2023-04" db="EMBL/GenBank/DDBJ databases">
        <title>Lysobacter sp. strain UC isolated from soil sample.</title>
        <authorList>
            <person name="Choksket S."/>
            <person name="Harshvardhan F."/>
            <person name="Rana R."/>
            <person name="Patil P.B."/>
            <person name="Korpole S."/>
        </authorList>
    </citation>
    <scope>NUCLEOTIDE SEQUENCE [LARGE SCALE GENOMIC DNA]</scope>
    <source>
        <strain evidence="5 6">UC</strain>
    </source>
</reference>